<reference evidence="2" key="1">
    <citation type="journal article" date="2022" name="Mol. Ecol. Resour.">
        <title>The genomes of chicory, endive, great burdock and yacon provide insights into Asteraceae palaeo-polyploidization history and plant inulin production.</title>
        <authorList>
            <person name="Fan W."/>
            <person name="Wang S."/>
            <person name="Wang H."/>
            <person name="Wang A."/>
            <person name="Jiang F."/>
            <person name="Liu H."/>
            <person name="Zhao H."/>
            <person name="Xu D."/>
            <person name="Zhang Y."/>
        </authorList>
    </citation>
    <scope>NUCLEOTIDE SEQUENCE [LARGE SCALE GENOMIC DNA]</scope>
    <source>
        <strain evidence="2">cv. Yunnan</strain>
    </source>
</reference>
<evidence type="ECO:0000313" key="2">
    <source>
        <dbReference type="Proteomes" id="UP001056120"/>
    </source>
</evidence>
<accession>A0ACB9IPL2</accession>
<keyword evidence="2" id="KW-1185">Reference proteome</keyword>
<dbReference type="EMBL" id="CM042024">
    <property type="protein sequence ID" value="KAI3809608.1"/>
    <property type="molecule type" value="Genomic_DNA"/>
</dbReference>
<protein>
    <submittedName>
        <fullName evidence="1">Uncharacterized protein</fullName>
    </submittedName>
</protein>
<proteinExistence type="predicted"/>
<sequence>MRRPRVVIRKFNRALILLDTYKLLKGQELTDDELFLVCALGWCMEWVGMIAVNDALILRNQMAIILKKYFKGKNYYVDLLELFNEDDYLDTYGDPKVTGKLKLIGKLWDKGSSKDIESQGTISYSQP</sequence>
<reference evidence="1 2" key="2">
    <citation type="journal article" date="2022" name="Mol. Ecol. Resour.">
        <title>The genomes of chicory, endive, great burdock and yacon provide insights into Asteraceae paleo-polyploidization history and plant inulin production.</title>
        <authorList>
            <person name="Fan W."/>
            <person name="Wang S."/>
            <person name="Wang H."/>
            <person name="Wang A."/>
            <person name="Jiang F."/>
            <person name="Liu H."/>
            <person name="Zhao H."/>
            <person name="Xu D."/>
            <person name="Zhang Y."/>
        </authorList>
    </citation>
    <scope>NUCLEOTIDE SEQUENCE [LARGE SCALE GENOMIC DNA]</scope>
    <source>
        <strain evidence="2">cv. Yunnan</strain>
        <tissue evidence="1">Leaves</tissue>
    </source>
</reference>
<name>A0ACB9IPL2_9ASTR</name>
<evidence type="ECO:0000313" key="1">
    <source>
        <dbReference type="EMBL" id="KAI3809608.1"/>
    </source>
</evidence>
<organism evidence="1 2">
    <name type="scientific">Smallanthus sonchifolius</name>
    <dbReference type="NCBI Taxonomy" id="185202"/>
    <lineage>
        <taxon>Eukaryota</taxon>
        <taxon>Viridiplantae</taxon>
        <taxon>Streptophyta</taxon>
        <taxon>Embryophyta</taxon>
        <taxon>Tracheophyta</taxon>
        <taxon>Spermatophyta</taxon>
        <taxon>Magnoliopsida</taxon>
        <taxon>eudicotyledons</taxon>
        <taxon>Gunneridae</taxon>
        <taxon>Pentapetalae</taxon>
        <taxon>asterids</taxon>
        <taxon>campanulids</taxon>
        <taxon>Asterales</taxon>
        <taxon>Asteraceae</taxon>
        <taxon>Asteroideae</taxon>
        <taxon>Heliantheae alliance</taxon>
        <taxon>Millerieae</taxon>
        <taxon>Smallanthus</taxon>
    </lineage>
</organism>
<gene>
    <name evidence="1" type="ORF">L1987_19203</name>
</gene>
<dbReference type="Proteomes" id="UP001056120">
    <property type="component" value="Linkage Group LG07"/>
</dbReference>
<comment type="caution">
    <text evidence="1">The sequence shown here is derived from an EMBL/GenBank/DDBJ whole genome shotgun (WGS) entry which is preliminary data.</text>
</comment>